<protein>
    <submittedName>
        <fullName evidence="2">Uncharacterized protein</fullName>
    </submittedName>
</protein>
<reference evidence="2 3" key="1">
    <citation type="submission" date="2019-02" db="EMBL/GenBank/DDBJ databases">
        <title>Deep-cultivation of Planctomycetes and their phenomic and genomic characterization uncovers novel biology.</title>
        <authorList>
            <person name="Wiegand S."/>
            <person name="Jogler M."/>
            <person name="Boedeker C."/>
            <person name="Pinto D."/>
            <person name="Vollmers J."/>
            <person name="Rivas-Marin E."/>
            <person name="Kohn T."/>
            <person name="Peeters S.H."/>
            <person name="Heuer A."/>
            <person name="Rast P."/>
            <person name="Oberbeckmann S."/>
            <person name="Bunk B."/>
            <person name="Jeske O."/>
            <person name="Meyerdierks A."/>
            <person name="Storesund J.E."/>
            <person name="Kallscheuer N."/>
            <person name="Luecker S."/>
            <person name="Lage O.M."/>
            <person name="Pohl T."/>
            <person name="Merkel B.J."/>
            <person name="Hornburger P."/>
            <person name="Mueller R.-W."/>
            <person name="Bruemmer F."/>
            <person name="Labrenz M."/>
            <person name="Spormann A.M."/>
            <person name="Op Den Camp H."/>
            <person name="Overmann J."/>
            <person name="Amann R."/>
            <person name="Jetten M.S.M."/>
            <person name="Mascher T."/>
            <person name="Medema M.H."/>
            <person name="Devos D.P."/>
            <person name="Kaster A.-K."/>
            <person name="Ovreas L."/>
            <person name="Rohde M."/>
            <person name="Galperin M.Y."/>
            <person name="Jogler C."/>
        </authorList>
    </citation>
    <scope>NUCLEOTIDE SEQUENCE [LARGE SCALE GENOMIC DNA]</scope>
    <source>
        <strain evidence="2 3">CA13</strain>
    </source>
</reference>
<evidence type="ECO:0000313" key="3">
    <source>
        <dbReference type="Proteomes" id="UP000315010"/>
    </source>
</evidence>
<comment type="caution">
    <text evidence="2">The sequence shown here is derived from an EMBL/GenBank/DDBJ whole genome shotgun (WGS) entry which is preliminary data.</text>
</comment>
<evidence type="ECO:0000256" key="1">
    <source>
        <dbReference type="SAM" id="Phobius"/>
    </source>
</evidence>
<feature type="transmembrane region" description="Helical" evidence="1">
    <location>
        <begin position="79"/>
        <end position="103"/>
    </location>
</feature>
<name>A0A5C5Z791_9BACT</name>
<keyword evidence="1" id="KW-0472">Membrane</keyword>
<keyword evidence="1" id="KW-1133">Transmembrane helix</keyword>
<keyword evidence="1" id="KW-0812">Transmembrane</keyword>
<gene>
    <name evidence="2" type="ORF">CA13_46650</name>
</gene>
<evidence type="ECO:0000313" key="2">
    <source>
        <dbReference type="EMBL" id="TWT83202.1"/>
    </source>
</evidence>
<dbReference type="EMBL" id="SJPJ01000001">
    <property type="protein sequence ID" value="TWT83202.1"/>
    <property type="molecule type" value="Genomic_DNA"/>
</dbReference>
<dbReference type="AlphaFoldDB" id="A0A5C5Z791"/>
<dbReference type="Proteomes" id="UP000315010">
    <property type="component" value="Unassembled WGS sequence"/>
</dbReference>
<organism evidence="2 3">
    <name type="scientific">Novipirellula herctigrandis</name>
    <dbReference type="NCBI Taxonomy" id="2527986"/>
    <lineage>
        <taxon>Bacteria</taxon>
        <taxon>Pseudomonadati</taxon>
        <taxon>Planctomycetota</taxon>
        <taxon>Planctomycetia</taxon>
        <taxon>Pirellulales</taxon>
        <taxon>Pirellulaceae</taxon>
        <taxon>Novipirellula</taxon>
    </lineage>
</organism>
<proteinExistence type="predicted"/>
<accession>A0A5C5Z791</accession>
<keyword evidence="3" id="KW-1185">Reference proteome</keyword>
<sequence>MECCLLGARVVHYCLRICVKRRDIGQLLRSSPPRMNCLMAWKCSLGRRKVAQNAALISSYVWWIQPRWQAGFVAELDRVVIFFAVILFDILSFGDLVYTWLISGSQRRYSSRKAVVTRTMVLWSILIRHFQTEFPLKFTFSSF</sequence>